<evidence type="ECO:0000256" key="1">
    <source>
        <dbReference type="ARBA" id="ARBA00004651"/>
    </source>
</evidence>
<keyword evidence="5 7" id="KW-1133">Transmembrane helix</keyword>
<evidence type="ECO:0000256" key="5">
    <source>
        <dbReference type="ARBA" id="ARBA00022989"/>
    </source>
</evidence>
<dbReference type="AlphaFoldDB" id="A0AA44Q6H8"/>
<dbReference type="Proteomes" id="UP000226357">
    <property type="component" value="Unassembled WGS sequence"/>
</dbReference>
<comment type="caution">
    <text evidence="10">The sequence shown here is derived from an EMBL/GenBank/DDBJ whole genome shotgun (WGS) entry which is preliminary data.</text>
</comment>
<keyword evidence="2 7" id="KW-0812">Transmembrane</keyword>
<dbReference type="Gene3D" id="3.40.50.300">
    <property type="entry name" value="P-loop containing nucleotide triphosphate hydrolases"/>
    <property type="match status" value="1"/>
</dbReference>
<gene>
    <name evidence="10" type="ORF">COK38_23315</name>
</gene>
<dbReference type="GO" id="GO:0005524">
    <property type="term" value="F:ATP binding"/>
    <property type="evidence" value="ECO:0007669"/>
    <property type="project" value="UniProtKB-KW"/>
</dbReference>
<feature type="transmembrane region" description="Helical" evidence="7">
    <location>
        <begin position="271"/>
        <end position="292"/>
    </location>
</feature>
<evidence type="ECO:0000256" key="7">
    <source>
        <dbReference type="SAM" id="Phobius"/>
    </source>
</evidence>
<keyword evidence="3" id="KW-0547">Nucleotide-binding</keyword>
<dbReference type="InterPro" id="IPR039421">
    <property type="entry name" value="Type_1_exporter"/>
</dbReference>
<dbReference type="PANTHER" id="PTHR43394:SF1">
    <property type="entry name" value="ATP-BINDING CASSETTE SUB-FAMILY B MEMBER 10, MITOCHONDRIAL"/>
    <property type="match status" value="1"/>
</dbReference>
<evidence type="ECO:0000256" key="3">
    <source>
        <dbReference type="ARBA" id="ARBA00022741"/>
    </source>
</evidence>
<dbReference type="PANTHER" id="PTHR43394">
    <property type="entry name" value="ATP-DEPENDENT PERMEASE MDL1, MITOCHONDRIAL"/>
    <property type="match status" value="1"/>
</dbReference>
<evidence type="ECO:0000259" key="8">
    <source>
        <dbReference type="PROSITE" id="PS50893"/>
    </source>
</evidence>
<accession>A0AA44Q6H8</accession>
<evidence type="ECO:0000256" key="4">
    <source>
        <dbReference type="ARBA" id="ARBA00022840"/>
    </source>
</evidence>
<feature type="transmembrane region" description="Helical" evidence="7">
    <location>
        <begin position="298"/>
        <end position="318"/>
    </location>
</feature>
<dbReference type="Gene3D" id="1.20.1560.10">
    <property type="entry name" value="ABC transporter type 1, transmembrane domain"/>
    <property type="match status" value="1"/>
</dbReference>
<dbReference type="GO" id="GO:0015421">
    <property type="term" value="F:ABC-type oligopeptide transporter activity"/>
    <property type="evidence" value="ECO:0007669"/>
    <property type="project" value="TreeGrafter"/>
</dbReference>
<dbReference type="InterPro" id="IPR003593">
    <property type="entry name" value="AAA+_ATPase"/>
</dbReference>
<organism evidence="10 11">
    <name type="scientific">Bacillus cereus</name>
    <dbReference type="NCBI Taxonomy" id="1396"/>
    <lineage>
        <taxon>Bacteria</taxon>
        <taxon>Bacillati</taxon>
        <taxon>Bacillota</taxon>
        <taxon>Bacilli</taxon>
        <taxon>Bacillales</taxon>
        <taxon>Bacillaceae</taxon>
        <taxon>Bacillus</taxon>
        <taxon>Bacillus cereus group</taxon>
    </lineage>
</organism>
<evidence type="ECO:0000256" key="2">
    <source>
        <dbReference type="ARBA" id="ARBA00022692"/>
    </source>
</evidence>
<dbReference type="InterPro" id="IPR017871">
    <property type="entry name" value="ABC_transporter-like_CS"/>
</dbReference>
<dbReference type="RefSeq" id="WP_098523668.1">
    <property type="nucleotide sequence ID" value="NZ_NUYJ01000124.1"/>
</dbReference>
<dbReference type="Pfam" id="PF00005">
    <property type="entry name" value="ABC_tran"/>
    <property type="match status" value="1"/>
</dbReference>
<feature type="transmembrane region" description="Helical" evidence="7">
    <location>
        <begin position="184"/>
        <end position="202"/>
    </location>
</feature>
<dbReference type="PROSITE" id="PS50893">
    <property type="entry name" value="ABC_TRANSPORTER_2"/>
    <property type="match status" value="1"/>
</dbReference>
<feature type="domain" description="ABC transporter" evidence="8">
    <location>
        <begin position="360"/>
        <end position="600"/>
    </location>
</feature>
<dbReference type="InterPro" id="IPR027417">
    <property type="entry name" value="P-loop_NTPase"/>
</dbReference>
<dbReference type="SUPFAM" id="SSF90123">
    <property type="entry name" value="ABC transporter transmembrane region"/>
    <property type="match status" value="1"/>
</dbReference>
<comment type="subcellular location">
    <subcellularLocation>
        <location evidence="1">Cell membrane</location>
        <topology evidence="1">Multi-pass membrane protein</topology>
    </subcellularLocation>
</comment>
<proteinExistence type="predicted"/>
<dbReference type="GO" id="GO:0016887">
    <property type="term" value="F:ATP hydrolysis activity"/>
    <property type="evidence" value="ECO:0007669"/>
    <property type="project" value="InterPro"/>
</dbReference>
<feature type="domain" description="ABC transmembrane type-1" evidence="9">
    <location>
        <begin position="43"/>
        <end position="327"/>
    </location>
</feature>
<dbReference type="EMBL" id="NVBO01000295">
    <property type="protein sequence ID" value="PFR90754.1"/>
    <property type="molecule type" value="Genomic_DNA"/>
</dbReference>
<keyword evidence="6 7" id="KW-0472">Membrane</keyword>
<dbReference type="SMART" id="SM00382">
    <property type="entry name" value="AAA"/>
    <property type="match status" value="1"/>
</dbReference>
<evidence type="ECO:0000259" key="9">
    <source>
        <dbReference type="PROSITE" id="PS50929"/>
    </source>
</evidence>
<reference evidence="10 11" key="1">
    <citation type="submission" date="2017-09" db="EMBL/GenBank/DDBJ databases">
        <title>Large-scale bioinformatics analysis of Bacillus genomes uncovers conserved roles of natural products in bacterial physiology.</title>
        <authorList>
            <consortium name="Agbiome Team Llc"/>
            <person name="Bleich R.M."/>
            <person name="Grubbs K.J."/>
            <person name="Santa Maria K.C."/>
            <person name="Allen S.E."/>
            <person name="Farag S."/>
            <person name="Shank E.A."/>
            <person name="Bowers A."/>
        </authorList>
    </citation>
    <scope>NUCLEOTIDE SEQUENCE [LARGE SCALE GENOMIC DNA]</scope>
    <source>
        <strain evidence="10 11">AFS067272</strain>
    </source>
</reference>
<dbReference type="PROSITE" id="PS50929">
    <property type="entry name" value="ABC_TM1F"/>
    <property type="match status" value="1"/>
</dbReference>
<dbReference type="Pfam" id="PF00664">
    <property type="entry name" value="ABC_membrane"/>
    <property type="match status" value="1"/>
</dbReference>
<dbReference type="PROSITE" id="PS00211">
    <property type="entry name" value="ABC_TRANSPORTER_1"/>
    <property type="match status" value="1"/>
</dbReference>
<keyword evidence="4" id="KW-0067">ATP-binding</keyword>
<evidence type="ECO:0000313" key="10">
    <source>
        <dbReference type="EMBL" id="PFR90754.1"/>
    </source>
</evidence>
<sequence length="610" mass="69402">MTEETILVTEKEEKPFKAFIRSQIYFLKLIYKEYPKSFMFFGLLVLLSSICPPLIVLVNKEAIDKISTINGDPNTFKFAVFLLFIYFMLNYATSVFSEMENYIFTKISITVNYVLKTLMLKKLIQIPLKEFENSMFYDSMKLADMAIGGNGIKVVQNLIYIIGSLISLIGIFGILLTIHWSLPFALFLSTLPGIILAFWSKLKGYYIEKDISEKEREMNFTDGLFTDKRSLKEIKMYNLGEYLLNKWKKLFEFTQDKKISLALWELKSRSFASLLLQLASFGVSIFLVYQIFDANLSIGSYVALLTAVITVQGLFGSIGGNLGDIFEIAIYNNALLSILNYDELPKGKSPLSKINNIENISLENATFCYPNSNVKVLDNVSLHINKGDNISIVGYNGSGKTTLAYCILGLFDLEKGNLKVNNKLADTIDMNSFLNKTSAIFQDFMRYKYSIRENVGFGDLSKLHNDDELYAILKKVELDNKVKSYSNGLDTYLTKELPNGTELSGGEWQRIALARSFIKKSDLIILDEPTAALDPISELKVFDTFYKLSEGKTTLTISHRIGPTKRSDLIIVMDKGRIVEQGTFEELIKKQGMFYKMYESQSIWYKDDSC</sequence>
<feature type="transmembrane region" description="Helical" evidence="7">
    <location>
        <begin position="78"/>
        <end position="96"/>
    </location>
</feature>
<evidence type="ECO:0000256" key="6">
    <source>
        <dbReference type="ARBA" id="ARBA00023136"/>
    </source>
</evidence>
<dbReference type="InterPro" id="IPR011527">
    <property type="entry name" value="ABC1_TM_dom"/>
</dbReference>
<dbReference type="InterPro" id="IPR003439">
    <property type="entry name" value="ABC_transporter-like_ATP-bd"/>
</dbReference>
<feature type="transmembrane region" description="Helical" evidence="7">
    <location>
        <begin position="158"/>
        <end position="178"/>
    </location>
</feature>
<dbReference type="SUPFAM" id="SSF52540">
    <property type="entry name" value="P-loop containing nucleoside triphosphate hydrolases"/>
    <property type="match status" value="1"/>
</dbReference>
<feature type="transmembrane region" description="Helical" evidence="7">
    <location>
        <begin position="38"/>
        <end position="58"/>
    </location>
</feature>
<name>A0AA44Q6H8_BACCE</name>
<evidence type="ECO:0000313" key="11">
    <source>
        <dbReference type="Proteomes" id="UP000226357"/>
    </source>
</evidence>
<dbReference type="InterPro" id="IPR036640">
    <property type="entry name" value="ABC1_TM_sf"/>
</dbReference>
<dbReference type="GO" id="GO:0005886">
    <property type="term" value="C:plasma membrane"/>
    <property type="evidence" value="ECO:0007669"/>
    <property type="project" value="UniProtKB-SubCell"/>
</dbReference>
<protein>
    <submittedName>
        <fullName evidence="10">ABC transporter permease</fullName>
    </submittedName>
</protein>